<comment type="subunit">
    <text evidence="6">Interacts with the iron-sulfur protein subunit within the SDH catalytic dimer.</text>
</comment>
<feature type="region of interest" description="Disordered" evidence="7">
    <location>
        <begin position="70"/>
        <end position="109"/>
    </location>
</feature>
<protein>
    <recommendedName>
        <fullName evidence="6">Succinate dehydrogenase assembly factor 3</fullName>
        <shortName evidence="6">SDH assembly factor 3</shortName>
        <shortName evidence="6">SDHAF3</shortName>
    </recommendedName>
</protein>
<evidence type="ECO:0000256" key="6">
    <source>
        <dbReference type="RuleBase" id="RU368039"/>
    </source>
</evidence>
<dbReference type="GO" id="GO:0006105">
    <property type="term" value="P:succinate metabolic process"/>
    <property type="evidence" value="ECO:0007669"/>
    <property type="project" value="TreeGrafter"/>
</dbReference>
<dbReference type="GO" id="GO:0005759">
    <property type="term" value="C:mitochondrial matrix"/>
    <property type="evidence" value="ECO:0007669"/>
    <property type="project" value="UniProtKB-SubCell"/>
</dbReference>
<dbReference type="CDD" id="cd20270">
    <property type="entry name" value="Complex1_LYR_SDHAF3_LYRM10"/>
    <property type="match status" value="1"/>
</dbReference>
<keyword evidence="4 6" id="KW-0496">Mitochondrion</keyword>
<comment type="similarity">
    <text evidence="2 6">Belongs to the complex I LYR family. SDHAF3 subfamily.</text>
</comment>
<name>A0A068S8V9_9FUNG</name>
<dbReference type="GO" id="GO:0015976">
    <property type="term" value="P:carbon utilization"/>
    <property type="evidence" value="ECO:0007669"/>
    <property type="project" value="EnsemblFungi"/>
</dbReference>
<evidence type="ECO:0000256" key="4">
    <source>
        <dbReference type="ARBA" id="ARBA00023128"/>
    </source>
</evidence>
<feature type="compositionally biased region" description="Polar residues" evidence="7">
    <location>
        <begin position="70"/>
        <end position="82"/>
    </location>
</feature>
<evidence type="ECO:0000256" key="1">
    <source>
        <dbReference type="ARBA" id="ARBA00004305"/>
    </source>
</evidence>
<evidence type="ECO:0000256" key="3">
    <source>
        <dbReference type="ARBA" id="ARBA00022946"/>
    </source>
</evidence>
<comment type="caution">
    <text evidence="8">The sequence shown here is derived from an EMBL/GenBank/DDBJ whole genome shotgun (WGS) entry which is preliminary data.</text>
</comment>
<evidence type="ECO:0000256" key="5">
    <source>
        <dbReference type="ARBA" id="ARBA00023186"/>
    </source>
</evidence>
<keyword evidence="3" id="KW-0809">Transit peptide</keyword>
<sequence length="139" mass="15943">MSKSVKEAKILLAPLALYRQILRTHRYMPPAMRSMGDDYVKAEFRRHQNIDNPAHIVGFLSQWQDYLETLQGQTAPPSNSDESVAPQDDPLVRSFNMPDGGWGKKLDSERLDKLSDEQLGQLYELRNELKKSLGIKEDK</sequence>
<dbReference type="GO" id="GO:0006111">
    <property type="term" value="P:regulation of gluconeogenesis"/>
    <property type="evidence" value="ECO:0007669"/>
    <property type="project" value="EnsemblFungi"/>
</dbReference>
<organism evidence="8 9">
    <name type="scientific">Lichtheimia corymbifera JMRC:FSU:9682</name>
    <dbReference type="NCBI Taxonomy" id="1263082"/>
    <lineage>
        <taxon>Eukaryota</taxon>
        <taxon>Fungi</taxon>
        <taxon>Fungi incertae sedis</taxon>
        <taxon>Mucoromycota</taxon>
        <taxon>Mucoromycotina</taxon>
        <taxon>Mucoromycetes</taxon>
        <taxon>Mucorales</taxon>
        <taxon>Lichtheimiaceae</taxon>
        <taxon>Lichtheimia</taxon>
    </lineage>
</organism>
<dbReference type="AlphaFoldDB" id="A0A068S8V9"/>
<reference evidence="8" key="1">
    <citation type="submission" date="2013-08" db="EMBL/GenBank/DDBJ databases">
        <title>Gene expansion shapes genome architecture in the human pathogen Lichtheimia corymbifera: an evolutionary genomics analysis in the ancient terrestrial Mucorales (Mucoromycotina).</title>
        <authorList>
            <person name="Schwartze V.U."/>
            <person name="Winter S."/>
            <person name="Shelest E."/>
            <person name="Marcet-Houben M."/>
            <person name="Horn F."/>
            <person name="Wehner S."/>
            <person name="Hoffmann K."/>
            <person name="Riege K."/>
            <person name="Sammeth M."/>
            <person name="Nowrousian M."/>
            <person name="Valiante V."/>
            <person name="Linde J."/>
            <person name="Jacobsen I.D."/>
            <person name="Marz M."/>
            <person name="Brakhage A.A."/>
            <person name="Gabaldon T."/>
            <person name="Bocker S."/>
            <person name="Voigt K."/>
        </authorList>
    </citation>
    <scope>NUCLEOTIDE SEQUENCE [LARGE SCALE GENOMIC DNA]</scope>
    <source>
        <strain evidence="8">FSU 9682</strain>
    </source>
</reference>
<dbReference type="Proteomes" id="UP000027586">
    <property type="component" value="Unassembled WGS sequence"/>
</dbReference>
<evidence type="ECO:0000256" key="7">
    <source>
        <dbReference type="SAM" id="MobiDB-lite"/>
    </source>
</evidence>
<proteinExistence type="inferred from homology"/>
<keyword evidence="5 6" id="KW-0143">Chaperone</keyword>
<dbReference type="InterPro" id="IPR008381">
    <property type="entry name" value="SDHAF3/Sdh7"/>
</dbReference>
<dbReference type="OrthoDB" id="278329at2759"/>
<dbReference type="VEuPathDB" id="FungiDB:LCOR_09121.1"/>
<dbReference type="STRING" id="1263082.A0A068S8V9"/>
<comment type="subcellular location">
    <subcellularLocation>
        <location evidence="1 6">Mitochondrion matrix</location>
    </subcellularLocation>
</comment>
<evidence type="ECO:0000256" key="2">
    <source>
        <dbReference type="ARBA" id="ARBA00006020"/>
    </source>
</evidence>
<evidence type="ECO:0000313" key="9">
    <source>
        <dbReference type="Proteomes" id="UP000027586"/>
    </source>
</evidence>
<dbReference type="PANTHER" id="PTHR13137">
    <property type="entry name" value="DC11 ACN9 HOMOLOG"/>
    <property type="match status" value="1"/>
</dbReference>
<dbReference type="EMBL" id="CBTN010000054">
    <property type="protein sequence ID" value="CDH58252.1"/>
    <property type="molecule type" value="Genomic_DNA"/>
</dbReference>
<gene>
    <name evidence="8" type="ORF">LCOR_09121.1</name>
</gene>
<accession>A0A068S8V9</accession>
<dbReference type="GO" id="GO:0034553">
    <property type="term" value="P:mitochondrial respiratory chain complex II assembly"/>
    <property type="evidence" value="ECO:0007669"/>
    <property type="project" value="UniProtKB-UniRule"/>
</dbReference>
<dbReference type="PANTHER" id="PTHR13137:SF6">
    <property type="entry name" value="SUCCINATE DEHYDROGENASE ASSEMBLY FACTOR 3, MITOCHONDRIAL"/>
    <property type="match status" value="1"/>
</dbReference>
<dbReference type="Pfam" id="PF13233">
    <property type="entry name" value="Complex1_LYR_2"/>
    <property type="match status" value="1"/>
</dbReference>
<evidence type="ECO:0000313" key="8">
    <source>
        <dbReference type="EMBL" id="CDH58252.1"/>
    </source>
</evidence>
<dbReference type="GO" id="GO:0005758">
    <property type="term" value="C:mitochondrial intermembrane space"/>
    <property type="evidence" value="ECO:0007669"/>
    <property type="project" value="TreeGrafter"/>
</dbReference>
<keyword evidence="9" id="KW-1185">Reference proteome</keyword>
<comment type="function">
    <text evidence="6">Plays an essential role in the assembly of succinate dehydrogenase (SDH), an enzyme complex (also referred to as respiratory complex II) that is a component of both the tricarboxylic acid (TCA) cycle and the mitochondrial electron transport chain, and which couples the oxidation of succinate to fumarate with the reduction of ubiquinone (coenzyme Q) to ubiquinol. Promotes maturation of the iron-sulfur protein subunit of the SDH catalytic dimer, protecting it from the deleterious effects of oxidants. May act together with SDHAF1.</text>
</comment>